<dbReference type="OrthoDB" id="3579747at2"/>
<protein>
    <recommendedName>
        <fullName evidence="12">Tetracycline resistance protein</fullName>
    </recommendedName>
</protein>
<keyword evidence="10 13" id="KW-0472">Membrane</keyword>
<keyword evidence="11" id="KW-0046">Antibiotic resistance</keyword>
<evidence type="ECO:0000256" key="3">
    <source>
        <dbReference type="ARBA" id="ARBA00007520"/>
    </source>
</evidence>
<dbReference type="RefSeq" id="WP_135267960.1">
    <property type="nucleotide sequence ID" value="NZ_CP038436.1"/>
</dbReference>
<dbReference type="AlphaFoldDB" id="A0A4P7IFB7"/>
<sequence>MSEARDARRVSLLLGLLFGLAGMGSSSAAIALPAVADEFGASIGVAAWTISGYVLMLAVATPIYGRVSDLVGVRIPLLVGVGLMTLGALGATVATSFELLLVARLLQGAGAAAVPTLGVTLISARYDGRVRSGALGRLAAVAAAVSCVGPLLGGAVEHVLDWRAVMALPICGLLVLPLIWQAVAGDGSRARLDLLGAALVAATSAGLVMIVQSPSAGRLVGLIGTVLCLLGAPLVARRVRHHPHGFLPATVIRNPTVIRSAVVGATVPASWFALLIGVPAALVGHGWEPWRVGLLLLPSAGVALLMPKVAAHLLERHGGTRVLAMAAMTSSVSLVVGALGTAQTAPIAVGVAVMLTTASFGFGQPAMITAVGDAVHDDVRGAALGIATLLFLVGGSIGSAVVAGLGEPLGIPGSLLVLALLPLVALVTVIPGLGRAAKASELSEDR</sequence>
<feature type="transmembrane region" description="Helical" evidence="13">
    <location>
        <begin position="41"/>
        <end position="63"/>
    </location>
</feature>
<dbReference type="PROSITE" id="PS50850">
    <property type="entry name" value="MFS"/>
    <property type="match status" value="1"/>
</dbReference>
<dbReference type="PANTHER" id="PTHR23501">
    <property type="entry name" value="MAJOR FACILITATOR SUPERFAMILY"/>
    <property type="match status" value="1"/>
</dbReference>
<feature type="transmembrane region" description="Helical" evidence="13">
    <location>
        <begin position="257"/>
        <end position="278"/>
    </location>
</feature>
<evidence type="ECO:0000256" key="12">
    <source>
        <dbReference type="ARBA" id="ARBA00040630"/>
    </source>
</evidence>
<name>A0A4P7IFB7_9ACTN</name>
<dbReference type="GO" id="GO:0046677">
    <property type="term" value="P:response to antibiotic"/>
    <property type="evidence" value="ECO:0007669"/>
    <property type="project" value="UniProtKB-KW"/>
</dbReference>
<feature type="transmembrane region" description="Helical" evidence="13">
    <location>
        <begin position="75"/>
        <end position="95"/>
    </location>
</feature>
<evidence type="ECO:0000256" key="11">
    <source>
        <dbReference type="ARBA" id="ARBA00023251"/>
    </source>
</evidence>
<dbReference type="GO" id="GO:0005886">
    <property type="term" value="C:plasma membrane"/>
    <property type="evidence" value="ECO:0007669"/>
    <property type="project" value="UniProtKB-SubCell"/>
</dbReference>
<keyword evidence="5" id="KW-1003">Cell membrane</keyword>
<dbReference type="Pfam" id="PF07690">
    <property type="entry name" value="MFS_1"/>
    <property type="match status" value="1"/>
</dbReference>
<keyword evidence="8 13" id="KW-1133">Transmembrane helix</keyword>
<evidence type="ECO:0000256" key="9">
    <source>
        <dbReference type="ARBA" id="ARBA00023065"/>
    </source>
</evidence>
<evidence type="ECO:0000256" key="2">
    <source>
        <dbReference type="ARBA" id="ARBA00004651"/>
    </source>
</evidence>
<dbReference type="EMBL" id="CP038436">
    <property type="protein sequence ID" value="QBX55969.1"/>
    <property type="molecule type" value="Genomic_DNA"/>
</dbReference>
<keyword evidence="16" id="KW-1185">Reference proteome</keyword>
<dbReference type="GO" id="GO:1902600">
    <property type="term" value="P:proton transmembrane transport"/>
    <property type="evidence" value="ECO:0007669"/>
    <property type="project" value="UniProtKB-KW"/>
</dbReference>
<organism evidence="15 16">
    <name type="scientific">Nocardioides seonyuensis</name>
    <dbReference type="NCBI Taxonomy" id="2518371"/>
    <lineage>
        <taxon>Bacteria</taxon>
        <taxon>Bacillati</taxon>
        <taxon>Actinomycetota</taxon>
        <taxon>Actinomycetes</taxon>
        <taxon>Propionibacteriales</taxon>
        <taxon>Nocardioidaceae</taxon>
        <taxon>Nocardioides</taxon>
    </lineage>
</organism>
<feature type="transmembrane region" description="Helical" evidence="13">
    <location>
        <begin position="162"/>
        <end position="180"/>
    </location>
</feature>
<evidence type="ECO:0000256" key="6">
    <source>
        <dbReference type="ARBA" id="ARBA00022692"/>
    </source>
</evidence>
<keyword evidence="9" id="KW-0406">Ion transport</keyword>
<evidence type="ECO:0000313" key="15">
    <source>
        <dbReference type="EMBL" id="QBX55969.1"/>
    </source>
</evidence>
<reference evidence="15 16" key="1">
    <citation type="submission" date="2019-03" db="EMBL/GenBank/DDBJ databases">
        <title>Three New Species of Nocardioides, Nocardioides euryhalodurans sp. nov., Nocardioides seonyuensis sp. nov. and Nocardioides eburneoflavus sp. nov. Iolated from Soil.</title>
        <authorList>
            <person name="Roh S.G."/>
            <person name="Lee C."/>
            <person name="Kim M.-K."/>
            <person name="Kim S.B."/>
        </authorList>
    </citation>
    <scope>NUCLEOTIDE SEQUENCE [LARGE SCALE GENOMIC DNA]</scope>
    <source>
        <strain evidence="15 16">MMS17-SY207-3</strain>
    </source>
</reference>
<evidence type="ECO:0000256" key="7">
    <source>
        <dbReference type="ARBA" id="ARBA00022781"/>
    </source>
</evidence>
<keyword evidence="6 13" id="KW-0812">Transmembrane</keyword>
<feature type="transmembrane region" description="Helical" evidence="13">
    <location>
        <begin position="192"/>
        <end position="211"/>
    </location>
</feature>
<evidence type="ECO:0000256" key="10">
    <source>
        <dbReference type="ARBA" id="ARBA00023136"/>
    </source>
</evidence>
<dbReference type="InterPro" id="IPR036259">
    <property type="entry name" value="MFS_trans_sf"/>
</dbReference>
<evidence type="ECO:0000256" key="4">
    <source>
        <dbReference type="ARBA" id="ARBA00022449"/>
    </source>
</evidence>
<keyword evidence="4" id="KW-0050">Antiport</keyword>
<keyword evidence="7" id="KW-0375">Hydrogen ion transport</keyword>
<dbReference type="PRINTS" id="PR01036">
    <property type="entry name" value="TCRTETB"/>
</dbReference>
<feature type="transmembrane region" description="Helical" evidence="13">
    <location>
        <begin position="101"/>
        <end position="122"/>
    </location>
</feature>
<evidence type="ECO:0000256" key="8">
    <source>
        <dbReference type="ARBA" id="ARBA00022989"/>
    </source>
</evidence>
<evidence type="ECO:0000256" key="1">
    <source>
        <dbReference type="ARBA" id="ARBA00003279"/>
    </source>
</evidence>
<dbReference type="InterPro" id="IPR020846">
    <property type="entry name" value="MFS_dom"/>
</dbReference>
<comment type="similarity">
    <text evidence="3">Belongs to the major facilitator superfamily. TCR/Tet family.</text>
</comment>
<feature type="transmembrane region" description="Helical" evidence="13">
    <location>
        <begin position="411"/>
        <end position="433"/>
    </location>
</feature>
<feature type="transmembrane region" description="Helical" evidence="13">
    <location>
        <begin position="290"/>
        <end position="310"/>
    </location>
</feature>
<feature type="transmembrane region" description="Helical" evidence="13">
    <location>
        <begin position="217"/>
        <end position="236"/>
    </location>
</feature>
<dbReference type="PANTHER" id="PTHR23501:SF188">
    <property type="entry name" value="TETRACYCLINE RESISTANCE PROTEIN"/>
    <property type="match status" value="1"/>
</dbReference>
<dbReference type="InterPro" id="IPR011701">
    <property type="entry name" value="MFS"/>
</dbReference>
<dbReference type="SUPFAM" id="SSF103473">
    <property type="entry name" value="MFS general substrate transporter"/>
    <property type="match status" value="1"/>
</dbReference>
<comment type="subcellular location">
    <subcellularLocation>
        <location evidence="2">Cell membrane</location>
        <topology evidence="2">Multi-pass membrane protein</topology>
    </subcellularLocation>
</comment>
<keyword evidence="4" id="KW-0813">Transport</keyword>
<feature type="transmembrane region" description="Helical" evidence="13">
    <location>
        <begin position="134"/>
        <end position="156"/>
    </location>
</feature>
<gene>
    <name evidence="15" type="ORF">EXE58_11180</name>
</gene>
<dbReference type="Gene3D" id="1.20.1250.20">
    <property type="entry name" value="MFS general substrate transporter like domains"/>
    <property type="match status" value="1"/>
</dbReference>
<dbReference type="GO" id="GO:0015297">
    <property type="term" value="F:antiporter activity"/>
    <property type="evidence" value="ECO:0007669"/>
    <property type="project" value="UniProtKB-KW"/>
</dbReference>
<evidence type="ECO:0000256" key="13">
    <source>
        <dbReference type="SAM" id="Phobius"/>
    </source>
</evidence>
<evidence type="ECO:0000256" key="5">
    <source>
        <dbReference type="ARBA" id="ARBA00022475"/>
    </source>
</evidence>
<comment type="function">
    <text evidence="1">Resistance to tetracycline by an active tetracycline efflux. This is an energy-dependent process that decreases the accumulation of the antibiotic in whole cells. This protein functions as a metal-tetracycline/H(+) antiporter.</text>
</comment>
<accession>A0A4P7IFB7</accession>
<dbReference type="Proteomes" id="UP000294853">
    <property type="component" value="Chromosome"/>
</dbReference>
<dbReference type="KEGG" id="nsn:EXE58_11180"/>
<evidence type="ECO:0000313" key="16">
    <source>
        <dbReference type="Proteomes" id="UP000294853"/>
    </source>
</evidence>
<feature type="transmembrane region" description="Helical" evidence="13">
    <location>
        <begin position="383"/>
        <end position="405"/>
    </location>
</feature>
<feature type="domain" description="Major facilitator superfamily (MFS) profile" evidence="14">
    <location>
        <begin position="10"/>
        <end position="437"/>
    </location>
</feature>
<proteinExistence type="inferred from homology"/>
<evidence type="ECO:0000259" key="14">
    <source>
        <dbReference type="PROSITE" id="PS50850"/>
    </source>
</evidence>
<dbReference type="Gene3D" id="1.20.1720.10">
    <property type="entry name" value="Multidrug resistance protein D"/>
    <property type="match status" value="1"/>
</dbReference>